<dbReference type="InterPro" id="IPR029492">
    <property type="entry name" value="DUF4435"/>
</dbReference>
<dbReference type="KEGG" id="ppho:CTZ24_02850"/>
<reference evidence="2" key="3">
    <citation type="submission" date="2023-07" db="EMBL/GenBank/DDBJ databases">
        <title>The extreme plant-growth-promoting properties of Pantoea phytobeneficialis PF55 revealed by functional and genomic analysis.</title>
        <authorList>
            <person name="Nascimento F.X."/>
            <person name="Marcio R.J."/>
        </authorList>
    </citation>
    <scope>NUCLEOTIDE SEQUENCE</scope>
    <source>
        <strain evidence="2">PF55</strain>
    </source>
</reference>
<evidence type="ECO:0000313" key="5">
    <source>
        <dbReference type="Proteomes" id="UP001171299"/>
    </source>
</evidence>
<dbReference type="EMBL" id="CP024636">
    <property type="protein sequence ID" value="QGR05398.1"/>
    <property type="molecule type" value="Genomic_DNA"/>
</dbReference>
<keyword evidence="5" id="KW-1185">Reference proteome</keyword>
<gene>
    <name evidence="3" type="ORF">CTZ24_02850</name>
    <name evidence="2" type="ORF">Q3404_03845</name>
</gene>
<dbReference type="Proteomes" id="UP001171299">
    <property type="component" value="Unassembled WGS sequence"/>
</dbReference>
<organism evidence="3 4">
    <name type="scientific">Pantoea phytobeneficialis</name>
    <dbReference type="NCBI Taxonomy" id="2052056"/>
    <lineage>
        <taxon>Bacteria</taxon>
        <taxon>Pseudomonadati</taxon>
        <taxon>Pseudomonadota</taxon>
        <taxon>Gammaproteobacteria</taxon>
        <taxon>Enterobacterales</taxon>
        <taxon>Erwiniaceae</taxon>
        <taxon>Pantoea</taxon>
    </lineage>
</organism>
<protein>
    <submittedName>
        <fullName evidence="2">DUF4435 domain-containing protein</fullName>
    </submittedName>
</protein>
<sequence length="301" mass="34396">MKYEIGEVLNTAIMTNTISVIVEGTDDIQLYDSLAKSAGKLAEVFPIETIDGFSPGCQNVVLAMDEIIRIPQTRWQHKKYIVGIIDKDVKDFRGEVPTNPLILMLCYYSMESHFVSKEIIPKLLQLCTKISNSMITDDLIEHYFQLISLNDEDFFLLSLESLKSALYPSYDSKFSYGYSEGRILSASDISNVREKKDDLLEFANEQGLSNCLPDLKRFSKGKWLLHYFCYKALKEIDNLKVNCGAHPISPCIMCSTNGKLEGHCLYKTKDAINTKNLKHLIMSNIWISEFDYIRDNFKSMV</sequence>
<evidence type="ECO:0000259" key="1">
    <source>
        <dbReference type="Pfam" id="PF14491"/>
    </source>
</evidence>
<dbReference type="Pfam" id="PF14491">
    <property type="entry name" value="DUF4435"/>
    <property type="match status" value="1"/>
</dbReference>
<name>A0AAP9KN12_9GAMM</name>
<reference evidence="3" key="2">
    <citation type="journal article" date="2020" name="Environ. Microbiol.">
        <title>The extreme plant-growth-promoting properties of Pantoea phytobeneficialis MSR2 revealed by functional and genomic analysis.</title>
        <authorList>
            <person name="Nascimento F.X."/>
            <person name="Hernandez A.G."/>
            <person name="Glick B.R."/>
            <person name="Rossi M.J."/>
        </authorList>
    </citation>
    <scope>NUCLEOTIDE SEQUENCE</scope>
    <source>
        <strain evidence="3">MSR2</strain>
    </source>
</reference>
<dbReference type="Proteomes" id="UP000424872">
    <property type="component" value="Chromosome"/>
</dbReference>
<dbReference type="EMBL" id="JAUOOM010000003">
    <property type="protein sequence ID" value="MDO6405701.1"/>
    <property type="molecule type" value="Genomic_DNA"/>
</dbReference>
<evidence type="ECO:0000313" key="3">
    <source>
        <dbReference type="EMBL" id="QGR05398.1"/>
    </source>
</evidence>
<evidence type="ECO:0000313" key="2">
    <source>
        <dbReference type="EMBL" id="MDO6405701.1"/>
    </source>
</evidence>
<reference evidence="4" key="1">
    <citation type="submission" date="2017-11" db="EMBL/GenBank/DDBJ databases">
        <title>Genome sequence of Pantoea sp. MSR2.</title>
        <authorList>
            <person name="Nascimento F.X."/>
        </authorList>
    </citation>
    <scope>NUCLEOTIDE SEQUENCE [LARGE SCALE GENOMIC DNA]</scope>
    <source>
        <strain evidence="4">MSR2</strain>
    </source>
</reference>
<proteinExistence type="predicted"/>
<dbReference type="RefSeq" id="WP_208724722.1">
    <property type="nucleotide sequence ID" value="NZ_CP024636.1"/>
</dbReference>
<accession>A0AAP9KN12</accession>
<feature type="domain" description="DUF4435" evidence="1">
    <location>
        <begin position="17"/>
        <end position="159"/>
    </location>
</feature>
<dbReference type="AlphaFoldDB" id="A0AAP9KN12"/>
<evidence type="ECO:0000313" key="4">
    <source>
        <dbReference type="Proteomes" id="UP000424872"/>
    </source>
</evidence>